<dbReference type="EMBL" id="JACRSR010000001">
    <property type="protein sequence ID" value="MBC8531061.1"/>
    <property type="molecule type" value="Genomic_DNA"/>
</dbReference>
<proteinExistence type="predicted"/>
<gene>
    <name evidence="2" type="ORF">H8696_04275</name>
</gene>
<organism evidence="2 3">
    <name type="scientific">Gehongia tenuis</name>
    <dbReference type="NCBI Taxonomy" id="2763655"/>
    <lineage>
        <taxon>Bacteria</taxon>
        <taxon>Bacillati</taxon>
        <taxon>Bacillota</taxon>
        <taxon>Clostridia</taxon>
        <taxon>Christensenellales</taxon>
        <taxon>Christensenellaceae</taxon>
        <taxon>Gehongia</taxon>
    </lineage>
</organism>
<comment type="caution">
    <text evidence="2">The sequence shown here is derived from an EMBL/GenBank/DDBJ whole genome shotgun (WGS) entry which is preliminary data.</text>
</comment>
<dbReference type="AlphaFoldDB" id="A0A926D3V5"/>
<evidence type="ECO:0000256" key="1">
    <source>
        <dbReference type="SAM" id="Phobius"/>
    </source>
</evidence>
<keyword evidence="3" id="KW-1185">Reference proteome</keyword>
<sequence length="189" mass="20873">MLPTQRKDINFLVRYNDHPERRTHFWKKVGMIAPLAVLAAVLLAVFVVFQLSVNRQNRELAAIESYISEASAGYDEVLALEGNRNNLVDAKAYLDGIATAMAGYPRLDRELFDRIAACCDDEFTIESYQYADGVLELGAKASSAEVMPKAVEKLRGTGLFGEIQYKGYTSGTDGSFACTIGCTLMPEQQ</sequence>
<keyword evidence="1" id="KW-0812">Transmembrane</keyword>
<keyword evidence="1" id="KW-0472">Membrane</keyword>
<keyword evidence="1" id="KW-1133">Transmembrane helix</keyword>
<evidence type="ECO:0000313" key="2">
    <source>
        <dbReference type="EMBL" id="MBC8531061.1"/>
    </source>
</evidence>
<protein>
    <submittedName>
        <fullName evidence="2">Uncharacterized protein</fullName>
    </submittedName>
</protein>
<dbReference type="RefSeq" id="WP_249315124.1">
    <property type="nucleotide sequence ID" value="NZ_JACRSR010000001.1"/>
</dbReference>
<reference evidence="2" key="1">
    <citation type="submission" date="2020-08" db="EMBL/GenBank/DDBJ databases">
        <title>Genome public.</title>
        <authorList>
            <person name="Liu C."/>
            <person name="Sun Q."/>
        </authorList>
    </citation>
    <scope>NUCLEOTIDE SEQUENCE</scope>
    <source>
        <strain evidence="2">NSJ-53</strain>
    </source>
</reference>
<accession>A0A926D3V5</accession>
<dbReference type="Proteomes" id="UP000623172">
    <property type="component" value="Unassembled WGS sequence"/>
</dbReference>
<name>A0A926D3V5_9FIRM</name>
<evidence type="ECO:0000313" key="3">
    <source>
        <dbReference type="Proteomes" id="UP000623172"/>
    </source>
</evidence>
<feature type="transmembrane region" description="Helical" evidence="1">
    <location>
        <begin position="29"/>
        <end position="49"/>
    </location>
</feature>